<protein>
    <submittedName>
        <fullName evidence="1">Uncharacterized protein</fullName>
    </submittedName>
</protein>
<gene>
    <name evidence="1" type="ORF">GCM10011573_34640</name>
</gene>
<dbReference type="Proteomes" id="UP000630615">
    <property type="component" value="Unassembled WGS sequence"/>
</dbReference>
<organism evidence="1 2">
    <name type="scientific">Enterococcus wangshanyuanii</name>
    <dbReference type="NCBI Taxonomy" id="2005703"/>
    <lineage>
        <taxon>Bacteria</taxon>
        <taxon>Bacillati</taxon>
        <taxon>Bacillota</taxon>
        <taxon>Bacilli</taxon>
        <taxon>Lactobacillales</taxon>
        <taxon>Enterococcaceae</taxon>
        <taxon>Enterococcus</taxon>
    </lineage>
</organism>
<sequence>MQNYITIYGDMVTGEIVSIYENTAIVRTAKGGHHMIHKDSLDKNCKAKRGKNRLGISGGFDLASSQSESNRLRGKNIAKYSRY</sequence>
<name>A0ABQ1PRK6_9ENTE</name>
<reference evidence="2" key="1">
    <citation type="journal article" date="2019" name="Int. J. Syst. Evol. Microbiol.">
        <title>The Global Catalogue of Microorganisms (GCM) 10K type strain sequencing project: providing services to taxonomists for standard genome sequencing and annotation.</title>
        <authorList>
            <consortium name="The Broad Institute Genomics Platform"/>
            <consortium name="The Broad Institute Genome Sequencing Center for Infectious Disease"/>
            <person name="Wu L."/>
            <person name="Ma J."/>
        </authorList>
    </citation>
    <scope>NUCLEOTIDE SEQUENCE [LARGE SCALE GENOMIC DNA]</scope>
    <source>
        <strain evidence="2">CGMCC 1.15942</strain>
    </source>
</reference>
<dbReference type="RefSeq" id="WP_088270633.1">
    <property type="nucleotide sequence ID" value="NZ_BMKI01000013.1"/>
</dbReference>
<proteinExistence type="predicted"/>
<comment type="caution">
    <text evidence="1">The sequence shown here is derived from an EMBL/GenBank/DDBJ whole genome shotgun (WGS) entry which is preliminary data.</text>
</comment>
<evidence type="ECO:0000313" key="1">
    <source>
        <dbReference type="EMBL" id="GGD02217.1"/>
    </source>
</evidence>
<evidence type="ECO:0000313" key="2">
    <source>
        <dbReference type="Proteomes" id="UP000630615"/>
    </source>
</evidence>
<dbReference type="EMBL" id="BMKI01000013">
    <property type="protein sequence ID" value="GGD02217.1"/>
    <property type="molecule type" value="Genomic_DNA"/>
</dbReference>
<keyword evidence="2" id="KW-1185">Reference proteome</keyword>
<accession>A0ABQ1PRK6</accession>